<dbReference type="STRING" id="1348624.GCA_001591545_02764"/>
<name>A0A2X4VNQ2_LEDLE</name>
<dbReference type="PROSITE" id="PS50846">
    <property type="entry name" value="HMA_2"/>
    <property type="match status" value="1"/>
</dbReference>
<protein>
    <submittedName>
        <fullName evidence="3">Heavy metal transport/detoxification protein</fullName>
    </submittedName>
</protein>
<evidence type="ECO:0000313" key="3">
    <source>
        <dbReference type="EMBL" id="SQI52511.1"/>
    </source>
</evidence>
<dbReference type="CDD" id="cd00371">
    <property type="entry name" value="HMA"/>
    <property type="match status" value="1"/>
</dbReference>
<feature type="domain" description="HMA" evidence="2">
    <location>
        <begin position="2"/>
        <end position="68"/>
    </location>
</feature>
<dbReference type="AlphaFoldDB" id="A0A2X4VNQ2"/>
<organism evidence="3 4">
    <name type="scientific">Lederbergia lenta</name>
    <name type="common">Bacillus lentus</name>
    <dbReference type="NCBI Taxonomy" id="1467"/>
    <lineage>
        <taxon>Bacteria</taxon>
        <taxon>Bacillati</taxon>
        <taxon>Bacillota</taxon>
        <taxon>Bacilli</taxon>
        <taxon>Bacillales</taxon>
        <taxon>Bacillaceae</taxon>
        <taxon>Lederbergia</taxon>
    </lineage>
</organism>
<gene>
    <name evidence="3" type="primary">copZ_2</name>
    <name evidence="3" type="ORF">NCTC4824_00438</name>
</gene>
<dbReference type="PROSITE" id="PS01047">
    <property type="entry name" value="HMA_1"/>
    <property type="match status" value="1"/>
</dbReference>
<dbReference type="EMBL" id="LS483476">
    <property type="protein sequence ID" value="SQI52511.1"/>
    <property type="molecule type" value="Genomic_DNA"/>
</dbReference>
<keyword evidence="1" id="KW-0479">Metal-binding</keyword>
<dbReference type="Proteomes" id="UP000249134">
    <property type="component" value="Chromosome 1"/>
</dbReference>
<reference evidence="3 4" key="1">
    <citation type="submission" date="2018-06" db="EMBL/GenBank/DDBJ databases">
        <authorList>
            <consortium name="Pathogen Informatics"/>
            <person name="Doyle S."/>
        </authorList>
    </citation>
    <scope>NUCLEOTIDE SEQUENCE [LARGE SCALE GENOMIC DNA]</scope>
    <source>
        <strain evidence="3 4">NCTC4824</strain>
    </source>
</reference>
<proteinExistence type="predicted"/>
<dbReference type="InterPro" id="IPR017969">
    <property type="entry name" value="Heavy-metal-associated_CS"/>
</dbReference>
<dbReference type="InterPro" id="IPR006121">
    <property type="entry name" value="HMA_dom"/>
</dbReference>
<accession>A0A2X4VNQ2</accession>
<evidence type="ECO:0000313" key="4">
    <source>
        <dbReference type="Proteomes" id="UP000249134"/>
    </source>
</evidence>
<dbReference type="RefSeq" id="WP_066143055.1">
    <property type="nucleotide sequence ID" value="NZ_CBCSGM010000002.1"/>
</dbReference>
<dbReference type="Pfam" id="PF00403">
    <property type="entry name" value="HMA"/>
    <property type="match status" value="1"/>
</dbReference>
<dbReference type="KEGG" id="blen:NCTC4824_00438"/>
<dbReference type="InterPro" id="IPR036163">
    <property type="entry name" value="HMA_dom_sf"/>
</dbReference>
<keyword evidence="4" id="KW-1185">Reference proteome</keyword>
<evidence type="ECO:0000256" key="1">
    <source>
        <dbReference type="ARBA" id="ARBA00022723"/>
    </source>
</evidence>
<evidence type="ECO:0000259" key="2">
    <source>
        <dbReference type="PROSITE" id="PS50846"/>
    </source>
</evidence>
<sequence>MTTVRFQLETLSCPTCIKKIEGALNRQQGVKAAKVLFHSSKVKTNIDESIISVEQLEKIITKLGYSVLSIKVS</sequence>
<dbReference type="GO" id="GO:0046872">
    <property type="term" value="F:metal ion binding"/>
    <property type="evidence" value="ECO:0007669"/>
    <property type="project" value="UniProtKB-KW"/>
</dbReference>
<dbReference type="SUPFAM" id="SSF55008">
    <property type="entry name" value="HMA, heavy metal-associated domain"/>
    <property type="match status" value="1"/>
</dbReference>
<dbReference type="Gene3D" id="3.30.70.100">
    <property type="match status" value="1"/>
</dbReference>